<evidence type="ECO:0000256" key="1">
    <source>
        <dbReference type="SAM" id="MobiDB-lite"/>
    </source>
</evidence>
<organism evidence="2 3">
    <name type="scientific">Elysia crispata</name>
    <name type="common">lettuce slug</name>
    <dbReference type="NCBI Taxonomy" id="231223"/>
    <lineage>
        <taxon>Eukaryota</taxon>
        <taxon>Metazoa</taxon>
        <taxon>Spiralia</taxon>
        <taxon>Lophotrochozoa</taxon>
        <taxon>Mollusca</taxon>
        <taxon>Gastropoda</taxon>
        <taxon>Heterobranchia</taxon>
        <taxon>Euthyneura</taxon>
        <taxon>Panpulmonata</taxon>
        <taxon>Sacoglossa</taxon>
        <taxon>Placobranchoidea</taxon>
        <taxon>Plakobranchidae</taxon>
        <taxon>Elysia</taxon>
    </lineage>
</organism>
<reference evidence="2" key="1">
    <citation type="journal article" date="2023" name="G3 (Bethesda)">
        <title>A reference genome for the long-term kleptoplast-retaining sea slug Elysia crispata morphotype clarki.</title>
        <authorList>
            <person name="Eastman K.E."/>
            <person name="Pendleton A.L."/>
            <person name="Shaikh M.A."/>
            <person name="Suttiyut T."/>
            <person name="Ogas R."/>
            <person name="Tomko P."/>
            <person name="Gavelis G."/>
            <person name="Widhalm J.R."/>
            <person name="Wisecaver J.H."/>
        </authorList>
    </citation>
    <scope>NUCLEOTIDE SEQUENCE</scope>
    <source>
        <strain evidence="2">ECLA1</strain>
    </source>
</reference>
<comment type="caution">
    <text evidence="2">The sequence shown here is derived from an EMBL/GenBank/DDBJ whole genome shotgun (WGS) entry which is preliminary data.</text>
</comment>
<gene>
    <name evidence="2" type="ORF">RRG08_025805</name>
</gene>
<accession>A0AAE1CRU9</accession>
<evidence type="ECO:0000313" key="3">
    <source>
        <dbReference type="Proteomes" id="UP001283361"/>
    </source>
</evidence>
<name>A0AAE1CRU9_9GAST</name>
<feature type="region of interest" description="Disordered" evidence="1">
    <location>
        <begin position="1"/>
        <end position="64"/>
    </location>
</feature>
<sequence>MTTRKHEQGVGTATNNSPVRINSNHSGAPLQRASEAHSSPESGMGGGQSVRPTHPRGTEKSVQEVQPSTILLVFANLPSCPVDSQALHILH</sequence>
<dbReference type="AlphaFoldDB" id="A0AAE1CRU9"/>
<keyword evidence="3" id="KW-1185">Reference proteome</keyword>
<dbReference type="Proteomes" id="UP001283361">
    <property type="component" value="Unassembled WGS sequence"/>
</dbReference>
<protein>
    <submittedName>
        <fullName evidence="2">Uncharacterized protein</fullName>
    </submittedName>
</protein>
<dbReference type="EMBL" id="JAWDGP010007018">
    <property type="protein sequence ID" value="KAK3731263.1"/>
    <property type="molecule type" value="Genomic_DNA"/>
</dbReference>
<evidence type="ECO:0000313" key="2">
    <source>
        <dbReference type="EMBL" id="KAK3731263.1"/>
    </source>
</evidence>
<proteinExistence type="predicted"/>
<feature type="compositionally biased region" description="Polar residues" evidence="1">
    <location>
        <begin position="11"/>
        <end position="26"/>
    </location>
</feature>